<evidence type="ECO:0000256" key="1">
    <source>
        <dbReference type="ARBA" id="ARBA00004141"/>
    </source>
</evidence>
<sequence>MNCPSRTDESPGHPQWNQNPPSLTADLTTCEDLNGTVNSRSYRNRESHLRCDSTQNPDSLMGRPPSENHRSPVRSERGAESGCPFSNKEGIFLTPTLSPVLSSREKAMLPVGLSGYTNDPVRIELGSGELRWSYYLQLYPFPLEVLYFHMLANKLPTRGLQRRGTCSNNPATESEYNTPLHVGSLLIILFISSLACSFPLMSVKFSFLRIPSWFLFLVRHFGTGVLIATAFVHLLPTAFSSLNDPCLSRFWTHDYQPIPGAIAMAALFLVTVVEMVFSPGRHCCGNAGNTNIYTKGGMGDGRGSCAARSDSQQDSRLEKLRTDATGVNALMRRERPLSGNSSSLGRELAHFNADLVEMERMQTVDRGEPPMVENGKTVTDDNKVLSDDDESSIQLTPEQRHKKAVLQCMLLEMGILFHSVFIGMALAVSVGSDFIILLIAISFHRMSPLPLPPSLRIPFFTIPLQNKTGLVFGRIRNETNEIAETFEGLALGSRIAAIDWSHKKSQPWLMALAYGCTTPLGQAIGLATHTLYDPNSEVGLIMVGVMNAISSGLLLFASLVEL</sequence>
<protein>
    <submittedName>
        <fullName evidence="7">Plasma membrane zinc ion transporter</fullName>
    </submittedName>
</protein>
<feature type="compositionally biased region" description="Basic and acidic residues" evidence="5">
    <location>
        <begin position="66"/>
        <end position="79"/>
    </location>
</feature>
<dbReference type="PANTHER" id="PTHR11040">
    <property type="entry name" value="ZINC/IRON TRANSPORTER"/>
    <property type="match status" value="1"/>
</dbReference>
<reference evidence="7" key="1">
    <citation type="submission" date="2021-01" db="EMBL/GenBank/DDBJ databases">
        <title>Chromosome-level genome assembly of a human fungal pathogen reveals clustering of transcriptionally co-regulated genes.</title>
        <authorList>
            <person name="Voorhies M."/>
            <person name="Cohen S."/>
            <person name="Shea T.P."/>
            <person name="Petrus S."/>
            <person name="Munoz J.F."/>
            <person name="Poplawski S."/>
            <person name="Goldman W.E."/>
            <person name="Michael T."/>
            <person name="Cuomo C.A."/>
            <person name="Sil A."/>
            <person name="Beyhan S."/>
        </authorList>
    </citation>
    <scope>NUCLEOTIDE SEQUENCE</scope>
    <source>
        <strain evidence="7">WU24</strain>
    </source>
</reference>
<organism evidence="7 8">
    <name type="scientific">Ajellomyces capsulatus</name>
    <name type="common">Darling's disease fungus</name>
    <name type="synonym">Histoplasma capsulatum</name>
    <dbReference type="NCBI Taxonomy" id="5037"/>
    <lineage>
        <taxon>Eukaryota</taxon>
        <taxon>Fungi</taxon>
        <taxon>Dikarya</taxon>
        <taxon>Ascomycota</taxon>
        <taxon>Pezizomycotina</taxon>
        <taxon>Eurotiomycetes</taxon>
        <taxon>Eurotiomycetidae</taxon>
        <taxon>Onygenales</taxon>
        <taxon>Ajellomycetaceae</taxon>
        <taxon>Histoplasma</taxon>
    </lineage>
</organism>
<dbReference type="InterPro" id="IPR003689">
    <property type="entry name" value="ZIP"/>
</dbReference>
<feature type="transmembrane region" description="Helical" evidence="6">
    <location>
        <begin position="180"/>
        <end position="201"/>
    </location>
</feature>
<feature type="compositionally biased region" description="Basic and acidic residues" evidence="5">
    <location>
        <begin position="1"/>
        <end position="11"/>
    </location>
</feature>
<feature type="transmembrane region" description="Helical" evidence="6">
    <location>
        <begin position="213"/>
        <end position="235"/>
    </location>
</feature>
<evidence type="ECO:0000256" key="5">
    <source>
        <dbReference type="SAM" id="MobiDB-lite"/>
    </source>
</evidence>
<keyword evidence="2 6" id="KW-0812">Transmembrane</keyword>
<evidence type="ECO:0000256" key="2">
    <source>
        <dbReference type="ARBA" id="ARBA00022692"/>
    </source>
</evidence>
<evidence type="ECO:0000313" key="7">
    <source>
        <dbReference type="EMBL" id="QSS65919.1"/>
    </source>
</evidence>
<dbReference type="GO" id="GO:0005886">
    <property type="term" value="C:plasma membrane"/>
    <property type="evidence" value="ECO:0007669"/>
    <property type="project" value="TreeGrafter"/>
</dbReference>
<keyword evidence="4 6" id="KW-0472">Membrane</keyword>
<proteinExistence type="predicted"/>
<dbReference type="EMBL" id="CP069115">
    <property type="protein sequence ID" value="QSS65919.1"/>
    <property type="molecule type" value="Genomic_DNA"/>
</dbReference>
<dbReference type="GO" id="GO:0005385">
    <property type="term" value="F:zinc ion transmembrane transporter activity"/>
    <property type="evidence" value="ECO:0007669"/>
    <property type="project" value="TreeGrafter"/>
</dbReference>
<accession>A0A8A1MJ33</accession>
<evidence type="ECO:0000256" key="3">
    <source>
        <dbReference type="ARBA" id="ARBA00022989"/>
    </source>
</evidence>
<dbReference type="Proteomes" id="UP000663671">
    <property type="component" value="Chromosome 3"/>
</dbReference>
<dbReference type="PANTHER" id="PTHR11040:SF55">
    <property type="entry name" value="MEMBRANE ZINC ION TRANSPORTER, PUTATIVE (AFU_ORTHOLOGUE AFUA_6G00470)-RELATED"/>
    <property type="match status" value="1"/>
</dbReference>
<feature type="transmembrane region" description="Helical" evidence="6">
    <location>
        <begin position="538"/>
        <end position="560"/>
    </location>
</feature>
<dbReference type="AlphaFoldDB" id="A0A8A1MJ33"/>
<dbReference type="VEuPathDB" id="FungiDB:I7I51_06770"/>
<evidence type="ECO:0000313" key="8">
    <source>
        <dbReference type="Proteomes" id="UP000663671"/>
    </source>
</evidence>
<dbReference type="Pfam" id="PF02535">
    <property type="entry name" value="Zip"/>
    <property type="match status" value="2"/>
</dbReference>
<keyword evidence="3 6" id="KW-1133">Transmembrane helix</keyword>
<feature type="non-terminal residue" evidence="7">
    <location>
        <position position="562"/>
    </location>
</feature>
<comment type="subcellular location">
    <subcellularLocation>
        <location evidence="1">Membrane</location>
        <topology evidence="1">Multi-pass membrane protein</topology>
    </subcellularLocation>
</comment>
<evidence type="ECO:0000256" key="4">
    <source>
        <dbReference type="ARBA" id="ARBA00023136"/>
    </source>
</evidence>
<feature type="compositionally biased region" description="Polar residues" evidence="5">
    <location>
        <begin position="15"/>
        <end position="27"/>
    </location>
</feature>
<feature type="region of interest" description="Disordered" evidence="5">
    <location>
        <begin position="1"/>
        <end position="82"/>
    </location>
</feature>
<dbReference type="OrthoDB" id="448280at2759"/>
<feature type="transmembrane region" description="Helical" evidence="6">
    <location>
        <begin position="410"/>
        <end position="443"/>
    </location>
</feature>
<gene>
    <name evidence="7" type="ORF">I7I51_06770</name>
</gene>
<feature type="transmembrane region" description="Helical" evidence="6">
    <location>
        <begin position="255"/>
        <end position="277"/>
    </location>
</feature>
<evidence type="ECO:0000256" key="6">
    <source>
        <dbReference type="SAM" id="Phobius"/>
    </source>
</evidence>
<name>A0A8A1MJ33_AJECA</name>